<dbReference type="SUPFAM" id="SSF101148">
    <property type="entry name" value="Plant invertase/pectin methylesterase inhibitor"/>
    <property type="match status" value="1"/>
</dbReference>
<gene>
    <name evidence="6" type="ORF">MIMGU_mgv1a013854mg</name>
</gene>
<evidence type="ECO:0000256" key="1">
    <source>
        <dbReference type="ARBA" id="ARBA00022729"/>
    </source>
</evidence>
<organism evidence="6 7">
    <name type="scientific">Erythranthe guttata</name>
    <name type="common">Yellow monkey flower</name>
    <name type="synonym">Mimulus guttatus</name>
    <dbReference type="NCBI Taxonomy" id="4155"/>
    <lineage>
        <taxon>Eukaryota</taxon>
        <taxon>Viridiplantae</taxon>
        <taxon>Streptophyta</taxon>
        <taxon>Embryophyta</taxon>
        <taxon>Tracheophyta</taxon>
        <taxon>Spermatophyta</taxon>
        <taxon>Magnoliopsida</taxon>
        <taxon>eudicotyledons</taxon>
        <taxon>Gunneridae</taxon>
        <taxon>Pentapetalae</taxon>
        <taxon>asterids</taxon>
        <taxon>lamiids</taxon>
        <taxon>Lamiales</taxon>
        <taxon>Phrymaceae</taxon>
        <taxon>Erythranthe</taxon>
    </lineage>
</organism>
<dbReference type="GO" id="GO:0004857">
    <property type="term" value="F:enzyme inhibitor activity"/>
    <property type="evidence" value="ECO:0000318"/>
    <property type="project" value="GO_Central"/>
</dbReference>
<dbReference type="PhylomeDB" id="A0A022Q1C6"/>
<dbReference type="NCBIfam" id="TIGR01614">
    <property type="entry name" value="PME_inhib"/>
    <property type="match status" value="1"/>
</dbReference>
<dbReference type="Pfam" id="PF04043">
    <property type="entry name" value="PMEI"/>
    <property type="match status" value="1"/>
</dbReference>
<sequence length="208" mass="23287">MKLPFLVSSFLFTILLTKSLAVTSSSDESTTLVTDSNEDPITVIKTPFFVIVTDDVIARICYQTTYASQDFCRSTLYQFKGSTLFPMPLASVLEATQTHARKTAKKIWRISDNLKYKSLELKTKYDKCLNKYTKAANLLNDASKAIRDGKPASVRMYTSMAAEQVQSCNRKLNGNFLYGSQEILEDNRRFADLASMITAICNILSPGI</sequence>
<dbReference type="GO" id="GO:0009827">
    <property type="term" value="P:plant-type cell wall modification"/>
    <property type="evidence" value="ECO:0000318"/>
    <property type="project" value="GO_Central"/>
</dbReference>
<accession>A0A022Q1C6</accession>
<dbReference type="Proteomes" id="UP000030748">
    <property type="component" value="Unassembled WGS sequence"/>
</dbReference>
<dbReference type="Gene3D" id="1.20.140.40">
    <property type="entry name" value="Invertase/pectin methylesterase inhibitor family protein"/>
    <property type="match status" value="1"/>
</dbReference>
<feature type="signal peptide" evidence="4">
    <location>
        <begin position="1"/>
        <end position="21"/>
    </location>
</feature>
<evidence type="ECO:0000256" key="3">
    <source>
        <dbReference type="ARBA" id="ARBA00038471"/>
    </source>
</evidence>
<keyword evidence="7" id="KW-1185">Reference proteome</keyword>
<name>A0A022Q1C6_ERYGU</name>
<proteinExistence type="inferred from homology"/>
<evidence type="ECO:0000256" key="2">
    <source>
        <dbReference type="ARBA" id="ARBA00023157"/>
    </source>
</evidence>
<keyword evidence="1 4" id="KW-0732">Signal</keyword>
<dbReference type="AlphaFoldDB" id="A0A022Q1C6"/>
<dbReference type="PANTHER" id="PTHR36710:SF4">
    <property type="entry name" value="PLANT INVERTASE_PECTIN METHYLESTERASE INHIBITOR SUPERFAMILY PROTEIN"/>
    <property type="match status" value="1"/>
</dbReference>
<dbReference type="InterPro" id="IPR006501">
    <property type="entry name" value="Pectinesterase_inhib_dom"/>
</dbReference>
<dbReference type="InterPro" id="IPR035513">
    <property type="entry name" value="Invertase/methylesterase_inhib"/>
</dbReference>
<feature type="domain" description="Pectinesterase inhibitor" evidence="5">
    <location>
        <begin position="52"/>
        <end position="200"/>
    </location>
</feature>
<protein>
    <recommendedName>
        <fullName evidence="5">Pectinesterase inhibitor domain-containing protein</fullName>
    </recommendedName>
</protein>
<dbReference type="GO" id="GO:0009505">
    <property type="term" value="C:plant-type cell wall"/>
    <property type="evidence" value="ECO:0000318"/>
    <property type="project" value="GO_Central"/>
</dbReference>
<feature type="chain" id="PRO_5001506489" description="Pectinesterase inhibitor domain-containing protein" evidence="4">
    <location>
        <begin position="22"/>
        <end position="208"/>
    </location>
</feature>
<dbReference type="InterPro" id="IPR052421">
    <property type="entry name" value="PCW_Enzyme_Inhibitor"/>
</dbReference>
<evidence type="ECO:0000313" key="7">
    <source>
        <dbReference type="Proteomes" id="UP000030748"/>
    </source>
</evidence>
<evidence type="ECO:0000313" key="6">
    <source>
        <dbReference type="EMBL" id="EYU20340.1"/>
    </source>
</evidence>
<dbReference type="PANTHER" id="PTHR36710">
    <property type="entry name" value="PECTINESTERASE INHIBITOR-LIKE"/>
    <property type="match status" value="1"/>
</dbReference>
<dbReference type="SMART" id="SM00856">
    <property type="entry name" value="PMEI"/>
    <property type="match status" value="1"/>
</dbReference>
<evidence type="ECO:0000259" key="5">
    <source>
        <dbReference type="SMART" id="SM00856"/>
    </source>
</evidence>
<dbReference type="EMBL" id="KI632284">
    <property type="protein sequence ID" value="EYU20340.1"/>
    <property type="molecule type" value="Genomic_DNA"/>
</dbReference>
<comment type="similarity">
    <text evidence="3">Belongs to the PMEI family.</text>
</comment>
<evidence type="ECO:0000256" key="4">
    <source>
        <dbReference type="SAM" id="SignalP"/>
    </source>
</evidence>
<keyword evidence="2" id="KW-1015">Disulfide bond</keyword>
<reference evidence="6 7" key="1">
    <citation type="journal article" date="2013" name="Proc. Natl. Acad. Sci. U.S.A.">
        <title>Fine-scale variation in meiotic recombination in Mimulus inferred from population shotgun sequencing.</title>
        <authorList>
            <person name="Hellsten U."/>
            <person name="Wright K.M."/>
            <person name="Jenkins J."/>
            <person name="Shu S."/>
            <person name="Yuan Y."/>
            <person name="Wessler S.R."/>
            <person name="Schmutz J."/>
            <person name="Willis J.H."/>
            <person name="Rokhsar D.S."/>
        </authorList>
    </citation>
    <scope>NUCLEOTIDE SEQUENCE [LARGE SCALE GENOMIC DNA]</scope>
    <source>
        <strain evidence="7">cv. DUN x IM62</strain>
    </source>
</reference>